<protein>
    <submittedName>
        <fullName evidence="2">Uncharacterized protein</fullName>
    </submittedName>
</protein>
<reference evidence="2 3" key="1">
    <citation type="journal article" date="2009" name="Science">
        <title>Genome sequence, comparative analysis, and population genetics of the domestic horse.</title>
        <authorList>
            <consortium name="Broad Institute Genome Sequencing Platform"/>
            <consortium name="Broad Institute Whole Genome Assembly Team"/>
            <person name="Wade C.M."/>
            <person name="Giulotto E."/>
            <person name="Sigurdsson S."/>
            <person name="Zoli M."/>
            <person name="Gnerre S."/>
            <person name="Imsland F."/>
            <person name="Lear T.L."/>
            <person name="Adelson D.L."/>
            <person name="Bailey E."/>
            <person name="Bellone R.R."/>
            <person name="Bloecker H."/>
            <person name="Distl O."/>
            <person name="Edgar R.C."/>
            <person name="Garber M."/>
            <person name="Leeb T."/>
            <person name="Mauceli E."/>
            <person name="MacLeod J.N."/>
            <person name="Penedo M.C.T."/>
            <person name="Raison J.M."/>
            <person name="Sharpe T."/>
            <person name="Vogel J."/>
            <person name="Andersson L."/>
            <person name="Antczak D.F."/>
            <person name="Biagi T."/>
            <person name="Binns M.M."/>
            <person name="Chowdhary B.P."/>
            <person name="Coleman S.J."/>
            <person name="Della Valle G."/>
            <person name="Fryc S."/>
            <person name="Guerin G."/>
            <person name="Hasegawa T."/>
            <person name="Hill E.W."/>
            <person name="Jurka J."/>
            <person name="Kiialainen A."/>
            <person name="Lindgren G."/>
            <person name="Liu J."/>
            <person name="Magnani E."/>
            <person name="Mickelson J.R."/>
            <person name="Murray J."/>
            <person name="Nergadze S.G."/>
            <person name="Onofrio R."/>
            <person name="Pedroni S."/>
            <person name="Piras M.F."/>
            <person name="Raudsepp T."/>
            <person name="Rocchi M."/>
            <person name="Roeed K.H."/>
            <person name="Ryder O.A."/>
            <person name="Searle S."/>
            <person name="Skow L."/>
            <person name="Swinburne J.E."/>
            <person name="Syvaenen A.C."/>
            <person name="Tozaki T."/>
            <person name="Valberg S.J."/>
            <person name="Vaudin M."/>
            <person name="White J.R."/>
            <person name="Zody M.C."/>
            <person name="Lander E.S."/>
            <person name="Lindblad-Toh K."/>
        </authorList>
    </citation>
    <scope>NUCLEOTIDE SEQUENCE [LARGE SCALE GENOMIC DNA]</scope>
    <source>
        <strain evidence="2 3">Thoroughbred</strain>
    </source>
</reference>
<evidence type="ECO:0000256" key="1">
    <source>
        <dbReference type="SAM" id="SignalP"/>
    </source>
</evidence>
<dbReference type="Proteomes" id="UP000002281">
    <property type="component" value="Chromosome 10"/>
</dbReference>
<proteinExistence type="predicted"/>
<organism evidence="2 3">
    <name type="scientific">Equus caballus</name>
    <name type="common">Horse</name>
    <dbReference type="NCBI Taxonomy" id="9796"/>
    <lineage>
        <taxon>Eukaryota</taxon>
        <taxon>Metazoa</taxon>
        <taxon>Chordata</taxon>
        <taxon>Craniata</taxon>
        <taxon>Vertebrata</taxon>
        <taxon>Euteleostomi</taxon>
        <taxon>Mammalia</taxon>
        <taxon>Eutheria</taxon>
        <taxon>Laurasiatheria</taxon>
        <taxon>Perissodactyla</taxon>
        <taxon>Equidae</taxon>
        <taxon>Equus</taxon>
    </lineage>
</organism>
<keyword evidence="3" id="KW-1185">Reference proteome</keyword>
<feature type="signal peptide" evidence="1">
    <location>
        <begin position="1"/>
        <end position="18"/>
    </location>
</feature>
<name>A0A3Q2H540_HORSE</name>
<dbReference type="Ensembl" id="ENSECAT00000052475.2">
    <property type="protein sequence ID" value="ENSECAP00000028448.2"/>
    <property type="gene ID" value="ENSECAG00000031694.2"/>
</dbReference>
<reference evidence="2" key="2">
    <citation type="submission" date="2025-08" db="UniProtKB">
        <authorList>
            <consortium name="Ensembl"/>
        </authorList>
    </citation>
    <scope>IDENTIFICATION</scope>
    <source>
        <strain evidence="2">Thoroughbred</strain>
    </source>
</reference>
<sequence length="76" mass="8280">TSLHLGISGLWGLLRCLSMSVSLPSPSLNPPPLLFPSLLLSEAVTAQKQKTKLAKQAFYLICSLLDCVQREKATVR</sequence>
<dbReference type="Bgee" id="ENSECAG00000031694">
    <property type="expression patterns" value="Expressed in brainstem and 23 other cell types or tissues"/>
</dbReference>
<evidence type="ECO:0000313" key="2">
    <source>
        <dbReference type="Ensembl" id="ENSECAP00000028448.2"/>
    </source>
</evidence>
<feature type="chain" id="PRO_5040145499" evidence="1">
    <location>
        <begin position="19"/>
        <end position="76"/>
    </location>
</feature>
<dbReference type="InParanoid" id="A0A3Q2H540"/>
<dbReference type="GeneTree" id="ENSGT01010000228913"/>
<evidence type="ECO:0000313" key="3">
    <source>
        <dbReference type="Proteomes" id="UP000002281"/>
    </source>
</evidence>
<dbReference type="PaxDb" id="9796-ENSECAP00000028448"/>
<reference evidence="2" key="3">
    <citation type="submission" date="2025-09" db="UniProtKB">
        <authorList>
            <consortium name="Ensembl"/>
        </authorList>
    </citation>
    <scope>IDENTIFICATION</scope>
    <source>
        <strain evidence="2">Thoroughbred</strain>
    </source>
</reference>
<accession>A0A3Q2H540</accession>
<keyword evidence="1" id="KW-0732">Signal</keyword>
<dbReference type="AlphaFoldDB" id="A0A3Q2H540"/>